<organism evidence="2 3">
    <name type="scientific">Pelodiscus sinensis</name>
    <name type="common">Chinese softshell turtle</name>
    <name type="synonym">Trionyx sinensis</name>
    <dbReference type="NCBI Taxonomy" id="13735"/>
    <lineage>
        <taxon>Eukaryota</taxon>
        <taxon>Metazoa</taxon>
        <taxon>Chordata</taxon>
        <taxon>Craniata</taxon>
        <taxon>Vertebrata</taxon>
        <taxon>Euteleostomi</taxon>
        <taxon>Archelosauria</taxon>
        <taxon>Testudinata</taxon>
        <taxon>Testudines</taxon>
        <taxon>Cryptodira</taxon>
        <taxon>Trionychia</taxon>
        <taxon>Trionychidae</taxon>
        <taxon>Pelodiscus</taxon>
    </lineage>
</organism>
<evidence type="ECO:0000313" key="2">
    <source>
        <dbReference type="Ensembl" id="ENSPSIP00000013283.1"/>
    </source>
</evidence>
<accession>K7FZ23</accession>
<dbReference type="HOGENOM" id="CLU_056483_0_0_1"/>
<evidence type="ECO:0000313" key="3">
    <source>
        <dbReference type="Proteomes" id="UP000007267"/>
    </source>
</evidence>
<dbReference type="OMA" id="RFCLEET"/>
<name>K7FZ23_PELSI</name>
<reference evidence="2" key="4">
    <citation type="submission" date="2025-09" db="UniProtKB">
        <authorList>
            <consortium name="Ensembl"/>
        </authorList>
    </citation>
    <scope>IDENTIFICATION</scope>
</reference>
<evidence type="ECO:0000256" key="1">
    <source>
        <dbReference type="SAM" id="MobiDB-lite"/>
    </source>
</evidence>
<dbReference type="EMBL" id="AGCU01108877">
    <property type="status" value="NOT_ANNOTATED_CDS"/>
    <property type="molecule type" value="Genomic_DNA"/>
</dbReference>
<protein>
    <recommendedName>
        <fullName evidence="4">CLOCK interacting pacemaker</fullName>
    </recommendedName>
</protein>
<feature type="region of interest" description="Disordered" evidence="1">
    <location>
        <begin position="133"/>
        <end position="157"/>
    </location>
</feature>
<keyword evidence="3" id="KW-1185">Reference proteome</keyword>
<dbReference type="GO" id="GO:0042754">
    <property type="term" value="P:negative regulation of circadian rhythm"/>
    <property type="evidence" value="ECO:0007669"/>
    <property type="project" value="InterPro"/>
</dbReference>
<dbReference type="InterPro" id="IPR031602">
    <property type="entry name" value="CIPC"/>
</dbReference>
<dbReference type="Proteomes" id="UP000007267">
    <property type="component" value="Unassembled WGS sequence"/>
</dbReference>
<dbReference type="PANTHER" id="PTHR34648">
    <property type="entry name" value="CLOCK-INTERACTING PACEMAKER"/>
    <property type="match status" value="1"/>
</dbReference>
<reference evidence="3" key="2">
    <citation type="journal article" date="2013" name="Nat. Genet.">
        <title>The draft genomes of soft-shell turtle and green sea turtle yield insights into the development and evolution of the turtle-specific body plan.</title>
        <authorList>
            <person name="Wang Z."/>
            <person name="Pascual-Anaya J."/>
            <person name="Zadissa A."/>
            <person name="Li W."/>
            <person name="Niimura Y."/>
            <person name="Huang Z."/>
            <person name="Li C."/>
            <person name="White S."/>
            <person name="Xiong Z."/>
            <person name="Fang D."/>
            <person name="Wang B."/>
            <person name="Ming Y."/>
            <person name="Chen Y."/>
            <person name="Zheng Y."/>
            <person name="Kuraku S."/>
            <person name="Pignatelli M."/>
            <person name="Herrero J."/>
            <person name="Beal K."/>
            <person name="Nozawa M."/>
            <person name="Li Q."/>
            <person name="Wang J."/>
            <person name="Zhang H."/>
            <person name="Yu L."/>
            <person name="Shigenobu S."/>
            <person name="Wang J."/>
            <person name="Liu J."/>
            <person name="Flicek P."/>
            <person name="Searle S."/>
            <person name="Wang J."/>
            <person name="Kuratani S."/>
            <person name="Yin Y."/>
            <person name="Aken B."/>
            <person name="Zhang G."/>
            <person name="Irie N."/>
        </authorList>
    </citation>
    <scope>NUCLEOTIDE SEQUENCE [LARGE SCALE GENOMIC DNA]</scope>
    <source>
        <strain evidence="3">Daiwa-1</strain>
    </source>
</reference>
<dbReference type="GO" id="GO:0045892">
    <property type="term" value="P:negative regulation of DNA-templated transcription"/>
    <property type="evidence" value="ECO:0007669"/>
    <property type="project" value="InterPro"/>
</dbReference>
<sequence length="320" mass="34203">ASESEKDSGFSDTSSESLSTLDQADLEEPSICASHWAAKGPRLRMAPGLDSTFARFTPVYIVKNVILKQPLGASSSAQLLAWSGQASPATVQVQDPLLQQPVSAATLKPLLPGRKPQAKDTYLPILNAYPKIAPHPGHSQESEAAAGSLPRSGNAGHAKSKRFCLEETWVSSSQSDAPASSGLREKQHLGGTLPVTSVGTLEPLSQNTVTSSTELVWPANGSVTAQGNPALLDLAEGRMLARASKKLGSSLGKQRRFHNTVEILRKSGLLGVTLRTKELIRQNSSTQREIAELREHARLLCEAVQSNDSQAWARLQEAMS</sequence>
<evidence type="ECO:0008006" key="4">
    <source>
        <dbReference type="Google" id="ProtNLM"/>
    </source>
</evidence>
<feature type="compositionally biased region" description="Low complexity" evidence="1">
    <location>
        <begin position="11"/>
        <end position="22"/>
    </location>
</feature>
<reference evidence="2" key="3">
    <citation type="submission" date="2025-08" db="UniProtKB">
        <authorList>
            <consortium name="Ensembl"/>
        </authorList>
    </citation>
    <scope>IDENTIFICATION</scope>
</reference>
<dbReference type="EMBL" id="AGCU01108878">
    <property type="status" value="NOT_ANNOTATED_CDS"/>
    <property type="molecule type" value="Genomic_DNA"/>
</dbReference>
<dbReference type="GeneTree" id="ENSGT00510000048522"/>
<dbReference type="AlphaFoldDB" id="K7FZ23"/>
<dbReference type="PANTHER" id="PTHR34648:SF7">
    <property type="entry name" value="SI:CH211-132B12.7"/>
    <property type="match status" value="1"/>
</dbReference>
<dbReference type="eggNOG" id="ENOG502RJ2N">
    <property type="taxonomic scope" value="Eukaryota"/>
</dbReference>
<dbReference type="GO" id="GO:0005634">
    <property type="term" value="C:nucleus"/>
    <property type="evidence" value="ECO:0007669"/>
    <property type="project" value="TreeGrafter"/>
</dbReference>
<feature type="region of interest" description="Disordered" evidence="1">
    <location>
        <begin position="1"/>
        <end position="26"/>
    </location>
</feature>
<reference evidence="3" key="1">
    <citation type="submission" date="2011-10" db="EMBL/GenBank/DDBJ databases">
        <authorList>
            <consortium name="Soft-shell Turtle Genome Consortium"/>
        </authorList>
    </citation>
    <scope>NUCLEOTIDE SEQUENCE [LARGE SCALE GENOMIC DNA]</scope>
    <source>
        <strain evidence="3">Daiwa-1</strain>
    </source>
</reference>
<dbReference type="Ensembl" id="ENSPSIT00000013346.1">
    <property type="protein sequence ID" value="ENSPSIP00000013283.1"/>
    <property type="gene ID" value="ENSPSIG00000011926.1"/>
</dbReference>
<proteinExistence type="predicted"/>
<dbReference type="Pfam" id="PF15800">
    <property type="entry name" value="CiPC"/>
    <property type="match status" value="2"/>
</dbReference>